<feature type="transmembrane region" description="Helical" evidence="1">
    <location>
        <begin position="176"/>
        <end position="202"/>
    </location>
</feature>
<dbReference type="RefSeq" id="WP_344664047.1">
    <property type="nucleotide sequence ID" value="NZ_BAAAQN010000003.1"/>
</dbReference>
<sequence>MWLSGILATAGTGSAVAGMAWVSRRLRWVDGADLIPTVGAVTSALIFFFFGTLAFLIVSTTQCVSAAEQATAQEAGALRDAYLSATWLPADQARTVEAALTGYTRTVVDVEWPLMERNQVSPQAWTELDALRFESGVLIGADAASDARTKQATADIHKALDAVYQQRRVRVADVRAGAPTMIVAGVIGAGAVSVLFPLLVGWPRGRRYVAALGVLGAVMGFGVWLVLQINHPFGSGIRVAPTAFNDALARFASIEH</sequence>
<organism evidence="2 3">
    <name type="scientific">Catenulispora yoronensis</name>
    <dbReference type="NCBI Taxonomy" id="450799"/>
    <lineage>
        <taxon>Bacteria</taxon>
        <taxon>Bacillati</taxon>
        <taxon>Actinomycetota</taxon>
        <taxon>Actinomycetes</taxon>
        <taxon>Catenulisporales</taxon>
        <taxon>Catenulisporaceae</taxon>
        <taxon>Catenulispora</taxon>
    </lineage>
</organism>
<keyword evidence="1" id="KW-0812">Transmembrane</keyword>
<evidence type="ECO:0000256" key="1">
    <source>
        <dbReference type="SAM" id="Phobius"/>
    </source>
</evidence>
<feature type="transmembrane region" description="Helical" evidence="1">
    <location>
        <begin position="208"/>
        <end position="227"/>
    </location>
</feature>
<feature type="transmembrane region" description="Helical" evidence="1">
    <location>
        <begin position="34"/>
        <end position="58"/>
    </location>
</feature>
<accession>A0ABN2TNY3</accession>
<reference evidence="2 3" key="1">
    <citation type="journal article" date="2019" name="Int. J. Syst. Evol. Microbiol.">
        <title>The Global Catalogue of Microorganisms (GCM) 10K type strain sequencing project: providing services to taxonomists for standard genome sequencing and annotation.</title>
        <authorList>
            <consortium name="The Broad Institute Genomics Platform"/>
            <consortium name="The Broad Institute Genome Sequencing Center for Infectious Disease"/>
            <person name="Wu L."/>
            <person name="Ma J."/>
        </authorList>
    </citation>
    <scope>NUCLEOTIDE SEQUENCE [LARGE SCALE GENOMIC DNA]</scope>
    <source>
        <strain evidence="2 3">JCM 16014</strain>
    </source>
</reference>
<keyword evidence="3" id="KW-1185">Reference proteome</keyword>
<dbReference type="Proteomes" id="UP001500751">
    <property type="component" value="Unassembled WGS sequence"/>
</dbReference>
<proteinExistence type="predicted"/>
<dbReference type="InterPro" id="IPR025333">
    <property type="entry name" value="DUF4239"/>
</dbReference>
<keyword evidence="1" id="KW-0472">Membrane</keyword>
<comment type="caution">
    <text evidence="2">The sequence shown here is derived from an EMBL/GenBank/DDBJ whole genome shotgun (WGS) entry which is preliminary data.</text>
</comment>
<protein>
    <recommendedName>
        <fullName evidence="4">DUF4239 domain-containing protein</fullName>
    </recommendedName>
</protein>
<dbReference type="Pfam" id="PF14023">
    <property type="entry name" value="Bestrophin-like"/>
    <property type="match status" value="1"/>
</dbReference>
<name>A0ABN2TNY3_9ACTN</name>
<evidence type="ECO:0008006" key="4">
    <source>
        <dbReference type="Google" id="ProtNLM"/>
    </source>
</evidence>
<dbReference type="EMBL" id="BAAAQN010000003">
    <property type="protein sequence ID" value="GAA2014903.1"/>
    <property type="molecule type" value="Genomic_DNA"/>
</dbReference>
<evidence type="ECO:0000313" key="3">
    <source>
        <dbReference type="Proteomes" id="UP001500751"/>
    </source>
</evidence>
<evidence type="ECO:0000313" key="2">
    <source>
        <dbReference type="EMBL" id="GAA2014903.1"/>
    </source>
</evidence>
<gene>
    <name evidence="2" type="ORF">GCM10009839_07490</name>
</gene>
<keyword evidence="1" id="KW-1133">Transmembrane helix</keyword>